<sequence length="335" mass="35886">MKLTLVKSIAFTLATVLATVMLAAVIRNQTSGPNRTYTALFTDATSLNKGDDVREAGVKVGTVSDISVTDDNLAKVTFTVAKDAPLPTGSTVQLRFRNLVGQRYVALQPADGDGPNLPPGYRFDTDETKPALDLTLLFNGFQPLFKFLNPDDVNALSSEVIAVFQGEGPTVEDLLSSTADLASTLADRDQVIGEVITNLSSVMKTVDTHADQLGTTLQTMEQLVSGLAKDRTTISNTIGGLGELTTSVSGLLEKGRAPLKADIRDLGRLSGNLADAEPELDAFFENLPTKLDKIGRTASYGSWLNFYVCSIHGRIPRPEGYYGDLGANPVAQRCR</sequence>
<dbReference type="Proteomes" id="UP001556631">
    <property type="component" value="Unassembled WGS sequence"/>
</dbReference>
<comment type="caution">
    <text evidence="4">The sequence shown here is derived from an EMBL/GenBank/DDBJ whole genome shotgun (WGS) entry which is preliminary data.</text>
</comment>
<dbReference type="Pfam" id="PF02470">
    <property type="entry name" value="MlaD"/>
    <property type="match status" value="1"/>
</dbReference>
<name>A0ABV3SVY4_9ACTN</name>
<accession>A0ABV3SVY4</accession>
<dbReference type="NCBIfam" id="TIGR00996">
    <property type="entry name" value="Mtu_fam_mce"/>
    <property type="match status" value="1"/>
</dbReference>
<keyword evidence="5" id="KW-1185">Reference proteome</keyword>
<keyword evidence="1" id="KW-0732">Signal</keyword>
<dbReference type="EMBL" id="JBFPJR010000001">
    <property type="protein sequence ID" value="MEX0426190.1"/>
    <property type="molecule type" value="Genomic_DNA"/>
</dbReference>
<dbReference type="RefSeq" id="WP_367990846.1">
    <property type="nucleotide sequence ID" value="NZ_JBFPJR010000001.1"/>
</dbReference>
<dbReference type="PANTHER" id="PTHR33371:SF17">
    <property type="entry name" value="MCE-FAMILY PROTEIN MCE1B"/>
    <property type="match status" value="1"/>
</dbReference>
<dbReference type="InterPro" id="IPR052336">
    <property type="entry name" value="MlaD_Phospholipid_Transporter"/>
</dbReference>
<feature type="chain" id="PRO_5047340642" evidence="1">
    <location>
        <begin position="24"/>
        <end position="335"/>
    </location>
</feature>
<gene>
    <name evidence="4" type="ORF">AB3X52_01065</name>
</gene>
<evidence type="ECO:0000313" key="5">
    <source>
        <dbReference type="Proteomes" id="UP001556631"/>
    </source>
</evidence>
<protein>
    <submittedName>
        <fullName evidence="4">MCE family protein</fullName>
    </submittedName>
</protein>
<evidence type="ECO:0000256" key="1">
    <source>
        <dbReference type="SAM" id="SignalP"/>
    </source>
</evidence>
<proteinExistence type="predicted"/>
<dbReference type="InterPro" id="IPR005693">
    <property type="entry name" value="Mce"/>
</dbReference>
<dbReference type="Pfam" id="PF11887">
    <property type="entry name" value="Mce4_CUP1"/>
    <property type="match status" value="1"/>
</dbReference>
<feature type="domain" description="Mce/MlaD" evidence="2">
    <location>
        <begin position="34"/>
        <end position="109"/>
    </location>
</feature>
<dbReference type="InterPro" id="IPR024516">
    <property type="entry name" value="Mce_C"/>
</dbReference>
<evidence type="ECO:0000313" key="4">
    <source>
        <dbReference type="EMBL" id="MEX0426190.1"/>
    </source>
</evidence>
<dbReference type="PANTHER" id="PTHR33371">
    <property type="entry name" value="INTERMEMBRANE PHOSPHOLIPID TRANSPORT SYSTEM BINDING PROTEIN MLAD-RELATED"/>
    <property type="match status" value="1"/>
</dbReference>
<evidence type="ECO:0000259" key="2">
    <source>
        <dbReference type="Pfam" id="PF02470"/>
    </source>
</evidence>
<feature type="domain" description="Mammalian cell entry C-terminal" evidence="3">
    <location>
        <begin position="116"/>
        <end position="315"/>
    </location>
</feature>
<feature type="signal peptide" evidence="1">
    <location>
        <begin position="1"/>
        <end position="23"/>
    </location>
</feature>
<reference evidence="4 5" key="1">
    <citation type="submission" date="2024-07" db="EMBL/GenBank/DDBJ databases">
        <authorList>
            <person name="Lee S."/>
            <person name="Kang M."/>
        </authorList>
    </citation>
    <scope>NUCLEOTIDE SEQUENCE [LARGE SCALE GENOMIC DNA]</scope>
    <source>
        <strain evidence="4 5">DS6</strain>
    </source>
</reference>
<evidence type="ECO:0000259" key="3">
    <source>
        <dbReference type="Pfam" id="PF11887"/>
    </source>
</evidence>
<organism evidence="4 5">
    <name type="scientific">Nocardioides eburneus</name>
    <dbReference type="NCBI Taxonomy" id="3231482"/>
    <lineage>
        <taxon>Bacteria</taxon>
        <taxon>Bacillati</taxon>
        <taxon>Actinomycetota</taxon>
        <taxon>Actinomycetes</taxon>
        <taxon>Propionibacteriales</taxon>
        <taxon>Nocardioidaceae</taxon>
        <taxon>Nocardioides</taxon>
    </lineage>
</organism>
<dbReference type="InterPro" id="IPR003399">
    <property type="entry name" value="Mce/MlaD"/>
</dbReference>